<evidence type="ECO:0000256" key="2">
    <source>
        <dbReference type="ARBA" id="ARBA00011006"/>
    </source>
</evidence>
<dbReference type="Proteomes" id="UP000295244">
    <property type="component" value="Unassembled WGS sequence"/>
</dbReference>
<keyword evidence="4 7" id="KW-0812">Transmembrane</keyword>
<keyword evidence="6 7" id="KW-0472">Membrane</keyword>
<protein>
    <submittedName>
        <fullName evidence="8">GlsB/YeaQ/YmgE family stress response membrane protein</fullName>
    </submittedName>
</protein>
<name>A0A4V6NB11_9ACTN</name>
<evidence type="ECO:0000313" key="9">
    <source>
        <dbReference type="Proteomes" id="UP000295244"/>
    </source>
</evidence>
<dbReference type="InterPro" id="IPR007341">
    <property type="entry name" value="Transgly_assoc"/>
</dbReference>
<accession>A0A4V6NB11</accession>
<gene>
    <name evidence="8" type="ORF">E0L93_10950</name>
</gene>
<dbReference type="OrthoDB" id="9811343at2"/>
<keyword evidence="9" id="KW-1185">Reference proteome</keyword>
<comment type="subcellular location">
    <subcellularLocation>
        <location evidence="1">Cell membrane</location>
        <topology evidence="1">Multi-pass membrane protein</topology>
    </subcellularLocation>
</comment>
<dbReference type="PANTHER" id="PTHR33884">
    <property type="entry name" value="UPF0410 PROTEIN YMGE"/>
    <property type="match status" value="1"/>
</dbReference>
<organism evidence="8 9">
    <name type="scientific">Rubrobacter taiwanensis</name>
    <dbReference type="NCBI Taxonomy" id="185139"/>
    <lineage>
        <taxon>Bacteria</taxon>
        <taxon>Bacillati</taxon>
        <taxon>Actinomycetota</taxon>
        <taxon>Rubrobacteria</taxon>
        <taxon>Rubrobacterales</taxon>
        <taxon>Rubrobacteraceae</taxon>
        <taxon>Rubrobacter</taxon>
    </lineage>
</organism>
<evidence type="ECO:0000256" key="5">
    <source>
        <dbReference type="ARBA" id="ARBA00022989"/>
    </source>
</evidence>
<comment type="caution">
    <text evidence="8">The sequence shown here is derived from an EMBL/GenBank/DDBJ whole genome shotgun (WGS) entry which is preliminary data.</text>
</comment>
<dbReference type="GO" id="GO:0005886">
    <property type="term" value="C:plasma membrane"/>
    <property type="evidence" value="ECO:0007669"/>
    <property type="project" value="UniProtKB-SubCell"/>
</dbReference>
<dbReference type="PANTHER" id="PTHR33884:SF3">
    <property type="entry name" value="UPF0410 PROTEIN YMGE"/>
    <property type="match status" value="1"/>
</dbReference>
<feature type="transmembrane region" description="Helical" evidence="7">
    <location>
        <begin position="41"/>
        <end position="61"/>
    </location>
</feature>
<proteinExistence type="inferred from homology"/>
<reference evidence="8 9" key="1">
    <citation type="submission" date="2019-03" db="EMBL/GenBank/DDBJ databases">
        <title>Whole genome sequence of a novel Rubrobacter taiwanensis strain, isolated from Yellowstone National Park.</title>
        <authorList>
            <person name="Freed S."/>
            <person name="Ramaley R.F."/>
            <person name="Kyndt J.A."/>
        </authorList>
    </citation>
    <scope>NUCLEOTIDE SEQUENCE [LARGE SCALE GENOMIC DNA]</scope>
    <source>
        <strain evidence="8 9">Yellowstone</strain>
    </source>
</reference>
<keyword evidence="5 7" id="KW-1133">Transmembrane helix</keyword>
<comment type="similarity">
    <text evidence="2">Belongs to the UPF0410 family.</text>
</comment>
<evidence type="ECO:0000256" key="3">
    <source>
        <dbReference type="ARBA" id="ARBA00022475"/>
    </source>
</evidence>
<keyword evidence="3" id="KW-1003">Cell membrane</keyword>
<evidence type="ECO:0000256" key="4">
    <source>
        <dbReference type="ARBA" id="ARBA00022692"/>
    </source>
</evidence>
<evidence type="ECO:0000256" key="6">
    <source>
        <dbReference type="ARBA" id="ARBA00023136"/>
    </source>
</evidence>
<evidence type="ECO:0000256" key="7">
    <source>
        <dbReference type="SAM" id="Phobius"/>
    </source>
</evidence>
<dbReference type="Pfam" id="PF04226">
    <property type="entry name" value="Transgly_assoc"/>
    <property type="match status" value="1"/>
</dbReference>
<sequence>MPGRDPIGCLGTLLLGVAGALLGGFLYTQATGRPLAIGFDLASFGVAVVGAFIVLLIYRLVAGRRV</sequence>
<evidence type="ECO:0000313" key="8">
    <source>
        <dbReference type="EMBL" id="TCJ16192.1"/>
    </source>
</evidence>
<dbReference type="AlphaFoldDB" id="A0A4V6NB11"/>
<evidence type="ECO:0000256" key="1">
    <source>
        <dbReference type="ARBA" id="ARBA00004651"/>
    </source>
</evidence>
<dbReference type="EMBL" id="SKBU01000018">
    <property type="protein sequence ID" value="TCJ16192.1"/>
    <property type="molecule type" value="Genomic_DNA"/>
</dbReference>
<feature type="transmembrane region" description="Helical" evidence="7">
    <location>
        <begin position="7"/>
        <end position="29"/>
    </location>
</feature>